<proteinExistence type="predicted"/>
<dbReference type="AlphaFoldDB" id="A0A6A6L3U4"/>
<comment type="caution">
    <text evidence="2">The sequence shown here is derived from an EMBL/GenBank/DDBJ whole genome shotgun (WGS) entry which is preliminary data.</text>
</comment>
<sequence length="99" mass="10582">MLPRYSEPIPAGSNSSVDSKGRGNESNPVTDKKRVDVSSSSKTFRPKVNCLVVGPSHVTPLTSSMKMGQGIVLHSSTCLEKDGLVVDFNLCPYPSTSEL</sequence>
<dbReference type="EMBL" id="JAAGAX010000013">
    <property type="protein sequence ID" value="KAF2294806.1"/>
    <property type="molecule type" value="Genomic_DNA"/>
</dbReference>
<evidence type="ECO:0000256" key="1">
    <source>
        <dbReference type="SAM" id="MobiDB-lite"/>
    </source>
</evidence>
<evidence type="ECO:0000313" key="2">
    <source>
        <dbReference type="EMBL" id="KAF2294806.1"/>
    </source>
</evidence>
<dbReference type="Proteomes" id="UP000467840">
    <property type="component" value="Chromosome 7"/>
</dbReference>
<feature type="compositionally biased region" description="Polar residues" evidence="1">
    <location>
        <begin position="12"/>
        <end position="28"/>
    </location>
</feature>
<name>A0A6A6L3U4_HEVBR</name>
<keyword evidence="3" id="KW-1185">Reference proteome</keyword>
<gene>
    <name evidence="2" type="ORF">GH714_019448</name>
</gene>
<protein>
    <submittedName>
        <fullName evidence="2">Uncharacterized protein</fullName>
    </submittedName>
</protein>
<organism evidence="2 3">
    <name type="scientific">Hevea brasiliensis</name>
    <name type="common">Para rubber tree</name>
    <name type="synonym">Siphonia brasiliensis</name>
    <dbReference type="NCBI Taxonomy" id="3981"/>
    <lineage>
        <taxon>Eukaryota</taxon>
        <taxon>Viridiplantae</taxon>
        <taxon>Streptophyta</taxon>
        <taxon>Embryophyta</taxon>
        <taxon>Tracheophyta</taxon>
        <taxon>Spermatophyta</taxon>
        <taxon>Magnoliopsida</taxon>
        <taxon>eudicotyledons</taxon>
        <taxon>Gunneridae</taxon>
        <taxon>Pentapetalae</taxon>
        <taxon>rosids</taxon>
        <taxon>fabids</taxon>
        <taxon>Malpighiales</taxon>
        <taxon>Euphorbiaceae</taxon>
        <taxon>Crotonoideae</taxon>
        <taxon>Micrandreae</taxon>
        <taxon>Hevea</taxon>
    </lineage>
</organism>
<evidence type="ECO:0000313" key="3">
    <source>
        <dbReference type="Proteomes" id="UP000467840"/>
    </source>
</evidence>
<accession>A0A6A6L3U4</accession>
<reference evidence="2 3" key="1">
    <citation type="journal article" date="2020" name="Mol. Plant">
        <title>The Chromosome-Based Rubber Tree Genome Provides New Insights into Spurge Genome Evolution and Rubber Biosynthesis.</title>
        <authorList>
            <person name="Liu J."/>
            <person name="Shi C."/>
            <person name="Shi C.C."/>
            <person name="Li W."/>
            <person name="Zhang Q.J."/>
            <person name="Zhang Y."/>
            <person name="Li K."/>
            <person name="Lu H.F."/>
            <person name="Shi C."/>
            <person name="Zhu S.T."/>
            <person name="Xiao Z.Y."/>
            <person name="Nan H."/>
            <person name="Yue Y."/>
            <person name="Zhu X.G."/>
            <person name="Wu Y."/>
            <person name="Hong X.N."/>
            <person name="Fan G.Y."/>
            <person name="Tong Y."/>
            <person name="Zhang D."/>
            <person name="Mao C.L."/>
            <person name="Liu Y.L."/>
            <person name="Hao S.J."/>
            <person name="Liu W.Q."/>
            <person name="Lv M.Q."/>
            <person name="Zhang H.B."/>
            <person name="Liu Y."/>
            <person name="Hu-Tang G.R."/>
            <person name="Wang J.P."/>
            <person name="Wang J.H."/>
            <person name="Sun Y.H."/>
            <person name="Ni S.B."/>
            <person name="Chen W.B."/>
            <person name="Zhang X.C."/>
            <person name="Jiao Y.N."/>
            <person name="Eichler E.E."/>
            <person name="Li G.H."/>
            <person name="Liu X."/>
            <person name="Gao L.Z."/>
        </authorList>
    </citation>
    <scope>NUCLEOTIDE SEQUENCE [LARGE SCALE GENOMIC DNA]</scope>
    <source>
        <strain evidence="3">cv. GT1</strain>
        <tissue evidence="2">Leaf</tissue>
    </source>
</reference>
<feature type="region of interest" description="Disordered" evidence="1">
    <location>
        <begin position="1"/>
        <end position="42"/>
    </location>
</feature>